<evidence type="ECO:0000256" key="16">
    <source>
        <dbReference type="SAM" id="SignalP"/>
    </source>
</evidence>
<dbReference type="CDD" id="cd00038">
    <property type="entry name" value="CAP_ED"/>
    <property type="match status" value="1"/>
</dbReference>
<keyword evidence="12 15" id="KW-0472">Membrane</keyword>
<reference evidence="18" key="1">
    <citation type="submission" date="2021-01" db="EMBL/GenBank/DDBJ databases">
        <authorList>
            <person name="Corre E."/>
            <person name="Pelletier E."/>
            <person name="Niang G."/>
            <person name="Scheremetjew M."/>
            <person name="Finn R."/>
            <person name="Kale V."/>
            <person name="Holt S."/>
            <person name="Cochrane G."/>
            <person name="Meng A."/>
            <person name="Brown T."/>
            <person name="Cohen L."/>
        </authorList>
    </citation>
    <scope>NUCLEOTIDE SEQUENCE</scope>
    <source>
        <strain evidence="18">CCMP645</strain>
    </source>
</reference>
<evidence type="ECO:0000256" key="8">
    <source>
        <dbReference type="ARBA" id="ARBA00022692"/>
    </source>
</evidence>
<organism evidence="18">
    <name type="scientific">Chrysotila carterae</name>
    <name type="common">Marine alga</name>
    <name type="synonym">Syracosphaera carterae</name>
    <dbReference type="NCBI Taxonomy" id="13221"/>
    <lineage>
        <taxon>Eukaryota</taxon>
        <taxon>Haptista</taxon>
        <taxon>Haptophyta</taxon>
        <taxon>Prymnesiophyceae</taxon>
        <taxon>Isochrysidales</taxon>
        <taxon>Isochrysidaceae</taxon>
        <taxon>Chrysotila</taxon>
    </lineage>
</organism>
<evidence type="ECO:0000256" key="9">
    <source>
        <dbReference type="ARBA" id="ARBA00022889"/>
    </source>
</evidence>
<dbReference type="PANTHER" id="PTHR12101">
    <property type="entry name" value="POPEYE DOMAIN CONTAINING PROTEIN"/>
    <property type="match status" value="1"/>
</dbReference>
<feature type="transmembrane region" description="Helical" evidence="15">
    <location>
        <begin position="266"/>
        <end position="287"/>
    </location>
</feature>
<evidence type="ECO:0000256" key="13">
    <source>
        <dbReference type="ARBA" id="ARBA00023180"/>
    </source>
</evidence>
<keyword evidence="7" id="KW-1003">Cell membrane</keyword>
<evidence type="ECO:0000256" key="6">
    <source>
        <dbReference type="ARBA" id="ARBA00022473"/>
    </source>
</evidence>
<dbReference type="Gene3D" id="2.60.120.10">
    <property type="entry name" value="Jelly Rolls"/>
    <property type="match status" value="1"/>
</dbReference>
<feature type="region of interest" description="Disordered" evidence="14">
    <location>
        <begin position="537"/>
        <end position="581"/>
    </location>
</feature>
<feature type="compositionally biased region" description="Low complexity" evidence="14">
    <location>
        <begin position="546"/>
        <end position="560"/>
    </location>
</feature>
<proteinExistence type="inferred from homology"/>
<feature type="transmembrane region" description="Helical" evidence="15">
    <location>
        <begin position="339"/>
        <end position="357"/>
    </location>
</feature>
<evidence type="ECO:0000256" key="10">
    <source>
        <dbReference type="ARBA" id="ARBA00022949"/>
    </source>
</evidence>
<feature type="signal peptide" evidence="16">
    <location>
        <begin position="1"/>
        <end position="28"/>
    </location>
</feature>
<evidence type="ECO:0000256" key="12">
    <source>
        <dbReference type="ARBA" id="ARBA00023136"/>
    </source>
</evidence>
<evidence type="ECO:0000256" key="5">
    <source>
        <dbReference type="ARBA" id="ARBA00022427"/>
    </source>
</evidence>
<evidence type="ECO:0000256" key="11">
    <source>
        <dbReference type="ARBA" id="ARBA00022989"/>
    </source>
</evidence>
<keyword evidence="6" id="KW-0217">Developmental protein</keyword>
<dbReference type="InterPro" id="IPR006916">
    <property type="entry name" value="POPDC1-3"/>
</dbReference>
<keyword evidence="10" id="KW-0965">Cell junction</keyword>
<dbReference type="InterPro" id="IPR000595">
    <property type="entry name" value="cNMP-bd_dom"/>
</dbReference>
<evidence type="ECO:0000256" key="15">
    <source>
        <dbReference type="SAM" id="Phobius"/>
    </source>
</evidence>
<dbReference type="EMBL" id="HBIZ01011798">
    <property type="protein sequence ID" value="CAE0754489.1"/>
    <property type="molecule type" value="Transcribed_RNA"/>
</dbReference>
<keyword evidence="11 15" id="KW-1133">Transmembrane helix</keyword>
<dbReference type="InterPro" id="IPR055272">
    <property type="entry name" value="POPDC1-3_dom"/>
</dbReference>
<comment type="subcellular location">
    <subcellularLocation>
        <location evidence="3">Cell junction</location>
        <location evidence="3">Tight junction</location>
    </subcellularLocation>
    <subcellularLocation>
        <location evidence="1">Lateral cell membrane</location>
    </subcellularLocation>
    <subcellularLocation>
        <location evidence="2">Membrane</location>
        <topology evidence="2">Multi-pass membrane protein</topology>
    </subcellularLocation>
</comment>
<dbReference type="AlphaFoldDB" id="A0A7S4B562"/>
<evidence type="ECO:0000256" key="4">
    <source>
        <dbReference type="ARBA" id="ARBA00007146"/>
    </source>
</evidence>
<keyword evidence="5" id="KW-0796">Tight junction</keyword>
<evidence type="ECO:0000256" key="2">
    <source>
        <dbReference type="ARBA" id="ARBA00004141"/>
    </source>
</evidence>
<sequence>MLTHSEKAMPTPATLVLLFLTCVGQAQAAWTVTTFGDCRGLSARITMQLRRLHAPTTVPKRNEVSKQLSQSPSECGGIPTHTRSVRQRLNQTAHTSMYAGAGDVLPRSQRPASIVPQPFLPLDAVAYRTPCRGKGALSTPIRTRAPWRSHGPPVLISMRSVVRSAACPRRRCGPPLSVSSPGPSVESSPAQLSRAAEEVLRASRRLPRPGPEVPVENNLGEIAYLLFLKPFVGPLLRVAAPLDRGDFRWEFLAPWLSRDMTGGEKVVVGTTFVALALSLQVAFDPAASFADHLSQIALFFGYAMGNPIGYRVVAIVAAGFEICAHSFEVQMALEPAKDAIPIFYNSLFVLINAYYLLRWLLNKQKLAFEPLQETLFERCFEPLGIQRSQFRQLLKKAVWHSTDEDQVVFVEGEPIRSLYVSLQGNMDIVKGGLPVTQIPPFQVIGEVALLDHLQSDGTVSSPARATVVAEAGASYVSWPQAAFYKLMLEDRQFAYCAQLMISRTLSSKLGKAREDQQLMSDYVLKLAKEAERAAQSRRFIEEKGVSDSTSHSKSSNASAAGEPQPSSQQGIDLTEFDIGLR</sequence>
<evidence type="ECO:0000256" key="3">
    <source>
        <dbReference type="ARBA" id="ARBA00004435"/>
    </source>
</evidence>
<dbReference type="GO" id="GO:0005923">
    <property type="term" value="C:bicellular tight junction"/>
    <property type="evidence" value="ECO:0007669"/>
    <property type="project" value="UniProtKB-SubCell"/>
</dbReference>
<dbReference type="SUPFAM" id="SSF51206">
    <property type="entry name" value="cAMP-binding domain-like"/>
    <property type="match status" value="1"/>
</dbReference>
<dbReference type="PANTHER" id="PTHR12101:SF17">
    <property type="entry name" value="BLOOD VESSEL EPICARDIAL SUBSTANCE"/>
    <property type="match status" value="1"/>
</dbReference>
<feature type="region of interest" description="Disordered" evidence="14">
    <location>
        <begin position="57"/>
        <end position="80"/>
    </location>
</feature>
<evidence type="ECO:0000313" key="18">
    <source>
        <dbReference type="EMBL" id="CAE0754489.1"/>
    </source>
</evidence>
<accession>A0A7S4B562</accession>
<gene>
    <name evidence="18" type="ORF">PCAR00345_LOCUS7076</name>
</gene>
<dbReference type="GO" id="GO:0030552">
    <property type="term" value="F:cAMP binding"/>
    <property type="evidence" value="ECO:0007669"/>
    <property type="project" value="TreeGrafter"/>
</dbReference>
<feature type="domain" description="Cyclic nucleotide-binding" evidence="17">
    <location>
        <begin position="384"/>
        <end position="487"/>
    </location>
</feature>
<dbReference type="InterPro" id="IPR018490">
    <property type="entry name" value="cNMP-bd_dom_sf"/>
</dbReference>
<name>A0A7S4B562_CHRCT</name>
<evidence type="ECO:0000259" key="17">
    <source>
        <dbReference type="PROSITE" id="PS50042"/>
    </source>
</evidence>
<dbReference type="GO" id="GO:0007155">
    <property type="term" value="P:cell adhesion"/>
    <property type="evidence" value="ECO:0007669"/>
    <property type="project" value="UniProtKB-KW"/>
</dbReference>
<feature type="chain" id="PRO_5031370666" description="Cyclic nucleotide-binding domain-containing protein" evidence="16">
    <location>
        <begin position="29"/>
        <end position="581"/>
    </location>
</feature>
<evidence type="ECO:0000256" key="14">
    <source>
        <dbReference type="SAM" id="MobiDB-lite"/>
    </source>
</evidence>
<keyword evidence="8 15" id="KW-0812">Transmembrane</keyword>
<feature type="transmembrane region" description="Helical" evidence="15">
    <location>
        <begin position="308"/>
        <end position="327"/>
    </location>
</feature>
<keyword evidence="16" id="KW-0732">Signal</keyword>
<dbReference type="Pfam" id="PF04831">
    <property type="entry name" value="POPDC1-3"/>
    <property type="match status" value="1"/>
</dbReference>
<dbReference type="PROSITE" id="PS50042">
    <property type="entry name" value="CNMP_BINDING_3"/>
    <property type="match status" value="1"/>
</dbReference>
<dbReference type="GO" id="GO:0016328">
    <property type="term" value="C:lateral plasma membrane"/>
    <property type="evidence" value="ECO:0007669"/>
    <property type="project" value="UniProtKB-SubCell"/>
</dbReference>
<comment type="similarity">
    <text evidence="4">Belongs to the popeye family.</text>
</comment>
<keyword evidence="9" id="KW-0130">Cell adhesion</keyword>
<evidence type="ECO:0000256" key="1">
    <source>
        <dbReference type="ARBA" id="ARBA00004124"/>
    </source>
</evidence>
<dbReference type="InterPro" id="IPR014710">
    <property type="entry name" value="RmlC-like_jellyroll"/>
</dbReference>
<protein>
    <recommendedName>
        <fullName evidence="17">Cyclic nucleotide-binding domain-containing protein</fullName>
    </recommendedName>
</protein>
<keyword evidence="13" id="KW-0325">Glycoprotein</keyword>
<evidence type="ECO:0000256" key="7">
    <source>
        <dbReference type="ARBA" id="ARBA00022475"/>
    </source>
</evidence>